<dbReference type="EMBL" id="KB870811">
    <property type="protein sequence ID" value="EOA18814.1"/>
    <property type="molecule type" value="Genomic_DNA"/>
</dbReference>
<reference evidence="4" key="1">
    <citation type="journal article" date="2013" name="Nat. Genet.">
        <title>The Capsella rubella genome and the genomic consequences of rapid mating system evolution.</title>
        <authorList>
            <person name="Slotte T."/>
            <person name="Hazzouri K.M."/>
            <person name="Agren J.A."/>
            <person name="Koenig D."/>
            <person name="Maumus F."/>
            <person name="Guo Y.L."/>
            <person name="Steige K."/>
            <person name="Platts A.E."/>
            <person name="Escobar J.S."/>
            <person name="Newman L.K."/>
            <person name="Wang W."/>
            <person name="Mandakova T."/>
            <person name="Vello E."/>
            <person name="Smith L.M."/>
            <person name="Henz S.R."/>
            <person name="Steffen J."/>
            <person name="Takuno S."/>
            <person name="Brandvain Y."/>
            <person name="Coop G."/>
            <person name="Andolfatto P."/>
            <person name="Hu T.T."/>
            <person name="Blanchette M."/>
            <person name="Clark R.M."/>
            <person name="Quesneville H."/>
            <person name="Nordborg M."/>
            <person name="Gaut B.S."/>
            <person name="Lysak M.A."/>
            <person name="Jenkins J."/>
            <person name="Grimwood J."/>
            <person name="Chapman J."/>
            <person name="Prochnik S."/>
            <person name="Shu S."/>
            <person name="Rokhsar D."/>
            <person name="Schmutz J."/>
            <person name="Weigel D."/>
            <person name="Wright S.I."/>
        </authorList>
    </citation>
    <scope>NUCLEOTIDE SEQUENCE [LARGE SCALE GENOMIC DNA]</scope>
    <source>
        <strain evidence="4">cv. Monte Gargano</strain>
    </source>
</reference>
<evidence type="ECO:0000313" key="4">
    <source>
        <dbReference type="Proteomes" id="UP000029121"/>
    </source>
</evidence>
<protein>
    <recommendedName>
        <fullName evidence="2">RING-type domain-containing protein</fullName>
    </recommendedName>
</protein>
<dbReference type="SMART" id="SM00184">
    <property type="entry name" value="RING"/>
    <property type="match status" value="1"/>
</dbReference>
<dbReference type="STRING" id="81985.R0GPK8"/>
<dbReference type="GO" id="GO:0008270">
    <property type="term" value="F:zinc ion binding"/>
    <property type="evidence" value="ECO:0007669"/>
    <property type="project" value="UniProtKB-KW"/>
</dbReference>
<proteinExistence type="predicted"/>
<dbReference type="AlphaFoldDB" id="R0GPK8"/>
<dbReference type="eggNOG" id="KOG0802">
    <property type="taxonomic scope" value="Eukaryota"/>
</dbReference>
<evidence type="ECO:0000256" key="1">
    <source>
        <dbReference type="PROSITE-ProRule" id="PRU00175"/>
    </source>
</evidence>
<name>R0GPK8_9BRAS</name>
<dbReference type="Proteomes" id="UP000029121">
    <property type="component" value="Unassembled WGS sequence"/>
</dbReference>
<gene>
    <name evidence="3" type="ORF">CARUB_v10007427mg</name>
</gene>
<dbReference type="PROSITE" id="PS50089">
    <property type="entry name" value="ZF_RING_2"/>
    <property type="match status" value="1"/>
</dbReference>
<feature type="domain" description="RING-type" evidence="2">
    <location>
        <begin position="51"/>
        <end position="92"/>
    </location>
</feature>
<organism evidence="3 4">
    <name type="scientific">Capsella rubella</name>
    <dbReference type="NCBI Taxonomy" id="81985"/>
    <lineage>
        <taxon>Eukaryota</taxon>
        <taxon>Viridiplantae</taxon>
        <taxon>Streptophyta</taxon>
        <taxon>Embryophyta</taxon>
        <taxon>Tracheophyta</taxon>
        <taxon>Spermatophyta</taxon>
        <taxon>Magnoliopsida</taxon>
        <taxon>eudicotyledons</taxon>
        <taxon>Gunneridae</taxon>
        <taxon>Pentapetalae</taxon>
        <taxon>rosids</taxon>
        <taxon>malvids</taxon>
        <taxon>Brassicales</taxon>
        <taxon>Brassicaceae</taxon>
        <taxon>Camelineae</taxon>
        <taxon>Capsella</taxon>
    </lineage>
</organism>
<accession>R0GPK8</accession>
<keyword evidence="1" id="KW-0862">Zinc</keyword>
<dbReference type="Gene3D" id="3.30.40.10">
    <property type="entry name" value="Zinc/RING finger domain, C3HC4 (zinc finger)"/>
    <property type="match status" value="1"/>
</dbReference>
<dbReference type="SUPFAM" id="SSF57850">
    <property type="entry name" value="RING/U-box"/>
    <property type="match status" value="1"/>
</dbReference>
<keyword evidence="1" id="KW-0479">Metal-binding</keyword>
<keyword evidence="1" id="KW-0863">Zinc-finger</keyword>
<dbReference type="InterPro" id="IPR013083">
    <property type="entry name" value="Znf_RING/FYVE/PHD"/>
</dbReference>
<dbReference type="InterPro" id="IPR001841">
    <property type="entry name" value="Znf_RING"/>
</dbReference>
<sequence length="105" mass="12386">MVMEEGQSYLVKARVDILFQKCYLEEYVGEEVRCEVCTDGKICVACMKEVCMVCREELSPSASLRKIQCGHVYHRDCILRWLWWSAVCPYCKTDVELEMYKKKKI</sequence>
<evidence type="ECO:0000259" key="2">
    <source>
        <dbReference type="PROSITE" id="PS50089"/>
    </source>
</evidence>
<dbReference type="Pfam" id="PF13639">
    <property type="entry name" value="zf-RING_2"/>
    <property type="match status" value="1"/>
</dbReference>
<keyword evidence="4" id="KW-1185">Reference proteome</keyword>
<evidence type="ECO:0000313" key="3">
    <source>
        <dbReference type="EMBL" id="EOA18814.1"/>
    </source>
</evidence>